<organism evidence="2 3">
    <name type="scientific">Sphaerotilus natans subsp. natans DSM 6575</name>
    <dbReference type="NCBI Taxonomy" id="1286631"/>
    <lineage>
        <taxon>Bacteria</taxon>
        <taxon>Pseudomonadati</taxon>
        <taxon>Pseudomonadota</taxon>
        <taxon>Betaproteobacteria</taxon>
        <taxon>Burkholderiales</taxon>
        <taxon>Sphaerotilaceae</taxon>
        <taxon>Sphaerotilus</taxon>
    </lineage>
</organism>
<evidence type="ECO:0008006" key="4">
    <source>
        <dbReference type="Google" id="ProtNLM"/>
    </source>
</evidence>
<name>A0A059KI65_9BURK</name>
<dbReference type="RefSeq" id="WP_037484206.1">
    <property type="nucleotide sequence ID" value="NZ_AZRA01000098.1"/>
</dbReference>
<keyword evidence="1" id="KW-1133">Transmembrane helix</keyword>
<keyword evidence="1" id="KW-0472">Membrane</keyword>
<evidence type="ECO:0000313" key="3">
    <source>
        <dbReference type="Proteomes" id="UP000026714"/>
    </source>
</evidence>
<dbReference type="InterPro" id="IPR004714">
    <property type="entry name" value="Cyt_oxidase_maturation_cbb3"/>
</dbReference>
<proteinExistence type="predicted"/>
<dbReference type="PANTHER" id="PTHR41532:SF1">
    <property type="entry name" value="FIXS PROTEIN"/>
    <property type="match status" value="1"/>
</dbReference>
<evidence type="ECO:0000256" key="1">
    <source>
        <dbReference type="SAM" id="Phobius"/>
    </source>
</evidence>
<dbReference type="STRING" id="34103.SAMN05421778_107117"/>
<protein>
    <recommendedName>
        <fullName evidence="4">Cbb3-type cytochrome oxidase assembly protein CcoS</fullName>
    </recommendedName>
</protein>
<keyword evidence="3" id="KW-1185">Reference proteome</keyword>
<dbReference type="Pfam" id="PF03597">
    <property type="entry name" value="FixS"/>
    <property type="match status" value="1"/>
</dbReference>
<dbReference type="Proteomes" id="UP000026714">
    <property type="component" value="Unassembled WGS sequence"/>
</dbReference>
<sequence length="56" mass="6487">MDILFLLIPLSIVLVFLIIVIFAWALKAGQFDDIEREGERMLRADPDELDSSQPRR</sequence>
<accession>A0A059KI65</accession>
<keyword evidence="1" id="KW-0812">Transmembrane</keyword>
<gene>
    <name evidence="2" type="ORF">X805_32580</name>
</gene>
<reference evidence="2 3" key="1">
    <citation type="journal article" date="2014" name="FEMS Microbiol. Ecol.">
        <title>Sphaerotilus natans encrusted with nanoball-shaped Fe(III) oxide minerals formed by nitrate-reducing mixotrophic Fe(II) oxidation.</title>
        <authorList>
            <person name="Park S."/>
            <person name="Kim D.H."/>
            <person name="Lee J.H."/>
            <person name="Hur H.G."/>
        </authorList>
    </citation>
    <scope>NUCLEOTIDE SEQUENCE [LARGE SCALE GENOMIC DNA]</scope>
    <source>
        <strain evidence="2 3">DSM 6575</strain>
    </source>
</reference>
<dbReference type="PANTHER" id="PTHR41532">
    <property type="entry name" value="FIXS PROTEIN"/>
    <property type="match status" value="1"/>
</dbReference>
<dbReference type="AlphaFoldDB" id="A0A059KI65"/>
<feature type="transmembrane region" description="Helical" evidence="1">
    <location>
        <begin position="6"/>
        <end position="26"/>
    </location>
</feature>
<evidence type="ECO:0000313" key="2">
    <source>
        <dbReference type="EMBL" id="KDB51162.1"/>
    </source>
</evidence>
<comment type="caution">
    <text evidence="2">The sequence shown here is derived from an EMBL/GenBank/DDBJ whole genome shotgun (WGS) entry which is preliminary data.</text>
</comment>
<dbReference type="eggNOG" id="COG3197">
    <property type="taxonomic scope" value="Bacteria"/>
</dbReference>
<dbReference type="NCBIfam" id="TIGR00847">
    <property type="entry name" value="ccoS"/>
    <property type="match status" value="1"/>
</dbReference>
<dbReference type="EMBL" id="AZRA01000098">
    <property type="protein sequence ID" value="KDB51162.1"/>
    <property type="molecule type" value="Genomic_DNA"/>
</dbReference>